<dbReference type="Proteomes" id="UP000246740">
    <property type="component" value="Unassembled WGS sequence"/>
</dbReference>
<dbReference type="EMBL" id="KZ819197">
    <property type="protein sequence ID" value="PWY98717.1"/>
    <property type="molecule type" value="Genomic_DNA"/>
</dbReference>
<accession>A0A317XLH6</accession>
<dbReference type="STRING" id="1882483.A0A317XLH6"/>
<keyword evidence="2" id="KW-1185">Reference proteome</keyword>
<evidence type="ECO:0000313" key="1">
    <source>
        <dbReference type="EMBL" id="PWY98717.1"/>
    </source>
</evidence>
<feature type="non-terminal residue" evidence="1">
    <location>
        <position position="1"/>
    </location>
</feature>
<protein>
    <submittedName>
        <fullName evidence="1">Uncharacterized protein</fullName>
    </submittedName>
</protein>
<dbReference type="PANTHER" id="PTHR21521">
    <property type="entry name" value="AMUN, ISOFORM A"/>
    <property type="match status" value="1"/>
</dbReference>
<dbReference type="SUPFAM" id="SSF48150">
    <property type="entry name" value="DNA-glycosylase"/>
    <property type="match status" value="1"/>
</dbReference>
<reference evidence="1 2" key="1">
    <citation type="journal article" date="2018" name="Mol. Biol. Evol.">
        <title>Broad Genomic Sampling Reveals a Smut Pathogenic Ancestry of the Fungal Clade Ustilaginomycotina.</title>
        <authorList>
            <person name="Kijpornyongpan T."/>
            <person name="Mondo S.J."/>
            <person name="Barry K."/>
            <person name="Sandor L."/>
            <person name="Lee J."/>
            <person name="Lipzen A."/>
            <person name="Pangilinan J."/>
            <person name="LaButti K."/>
            <person name="Hainaut M."/>
            <person name="Henrissat B."/>
            <person name="Grigoriev I.V."/>
            <person name="Spatafora J.W."/>
            <person name="Aime M.C."/>
        </authorList>
    </citation>
    <scope>NUCLEOTIDE SEQUENCE [LARGE SCALE GENOMIC DNA]</scope>
    <source>
        <strain evidence="1 2">MCA 3645</strain>
    </source>
</reference>
<name>A0A317XLH6_9BASI</name>
<gene>
    <name evidence="1" type="ORF">BCV70DRAFT_138840</name>
</gene>
<dbReference type="GO" id="GO:0006281">
    <property type="term" value="P:DNA repair"/>
    <property type="evidence" value="ECO:0007669"/>
    <property type="project" value="InterPro"/>
</dbReference>
<feature type="non-terminal residue" evidence="1">
    <location>
        <position position="234"/>
    </location>
</feature>
<sequence>LSFQEIERHLNEAYLTAIRTKAESKPGSSDLVALDGWYQSQPLLSLPASKGKGKDSSKDGADDVFGSKDGLVRLMTWKLSREKQRPTLMSLIRSNSVSDVVQTVAGARAHLLTALASAAVSGSTHLDLHDAKAVQESKRIAVETMKLLTALRGVGPATSSAIVASWYPHAFFLSDELAAILFPNQEVKYTWSFYDKLHIRATETLIALAKQNPDTPVSSGKCLERLAWSLVHSP</sequence>
<dbReference type="InParanoid" id="A0A317XLH6"/>
<dbReference type="AlphaFoldDB" id="A0A317XLH6"/>
<dbReference type="InterPro" id="IPR011257">
    <property type="entry name" value="DNA_glycosylase"/>
</dbReference>
<evidence type="ECO:0000313" key="2">
    <source>
        <dbReference type="Proteomes" id="UP000246740"/>
    </source>
</evidence>
<dbReference type="PANTHER" id="PTHR21521:SF0">
    <property type="entry name" value="AMUN, ISOFORM A"/>
    <property type="match status" value="1"/>
</dbReference>
<dbReference type="OrthoDB" id="8249012at2759"/>
<dbReference type="GO" id="GO:0003824">
    <property type="term" value="F:catalytic activity"/>
    <property type="evidence" value="ECO:0007669"/>
    <property type="project" value="InterPro"/>
</dbReference>
<organism evidence="1 2">
    <name type="scientific">Testicularia cyperi</name>
    <dbReference type="NCBI Taxonomy" id="1882483"/>
    <lineage>
        <taxon>Eukaryota</taxon>
        <taxon>Fungi</taxon>
        <taxon>Dikarya</taxon>
        <taxon>Basidiomycota</taxon>
        <taxon>Ustilaginomycotina</taxon>
        <taxon>Ustilaginomycetes</taxon>
        <taxon>Ustilaginales</taxon>
        <taxon>Anthracoideaceae</taxon>
        <taxon>Testicularia</taxon>
    </lineage>
</organism>
<proteinExistence type="predicted"/>